<name>A0ABY1WCN9_9GAMM</name>
<comment type="caution">
    <text evidence="2">The sequence shown here is derived from an EMBL/GenBank/DDBJ whole genome shotgun (WGS) entry which is preliminary data.</text>
</comment>
<feature type="compositionally biased region" description="Gly residues" evidence="1">
    <location>
        <begin position="64"/>
        <end position="74"/>
    </location>
</feature>
<keyword evidence="3" id="KW-1185">Reference proteome</keyword>
<proteinExistence type="predicted"/>
<accession>A0ABY1WCN9</accession>
<gene>
    <name evidence="2" type="ORF">EA658_09790</name>
</gene>
<dbReference type="EMBL" id="SHME01000003">
    <property type="protein sequence ID" value="TAA19162.1"/>
    <property type="molecule type" value="Genomic_DNA"/>
</dbReference>
<feature type="region of interest" description="Disordered" evidence="1">
    <location>
        <begin position="49"/>
        <end position="133"/>
    </location>
</feature>
<sequence>MSEKIEVKVLRTFLHGAAPVRRDDKIHVSPAAAKQLEARGLIELVGAAGAAQAESADQTKDKTGGGTGTPGGVNGVTSQDARAGGAGTPAAPSGANAGAESGDGNAQPSPPPPAITFGPGTASGGGESGVAGAHIGADLVSGSAADSVAKVKETKDPAILKAAQAAEQAKGDGARKTVLDALESAIAAAGKAEG</sequence>
<reference evidence="2 3" key="1">
    <citation type="submission" date="2019-02" db="EMBL/GenBank/DDBJ databases">
        <title>WGS of Pseudoxanthomonas species novum from clinical isolates.</title>
        <authorList>
            <person name="Bernier A.-M."/>
            <person name="Bernard K."/>
            <person name="Vachon A."/>
        </authorList>
    </citation>
    <scope>NUCLEOTIDE SEQUENCE [LARGE SCALE GENOMIC DNA]</scope>
    <source>
        <strain evidence="3">NML 170316</strain>
    </source>
</reference>
<evidence type="ECO:0000313" key="3">
    <source>
        <dbReference type="Proteomes" id="UP000293089"/>
    </source>
</evidence>
<evidence type="ECO:0000256" key="1">
    <source>
        <dbReference type="SAM" id="MobiDB-lite"/>
    </source>
</evidence>
<dbReference type="Proteomes" id="UP000293089">
    <property type="component" value="Unassembled WGS sequence"/>
</dbReference>
<dbReference type="RefSeq" id="WP_130528658.1">
    <property type="nucleotide sequence ID" value="NZ_SHMD01000001.1"/>
</dbReference>
<protein>
    <submittedName>
        <fullName evidence="2">Uncharacterized protein</fullName>
    </submittedName>
</protein>
<evidence type="ECO:0000313" key="2">
    <source>
        <dbReference type="EMBL" id="TAA19162.1"/>
    </source>
</evidence>
<feature type="compositionally biased region" description="Low complexity" evidence="1">
    <location>
        <begin position="75"/>
        <end position="102"/>
    </location>
</feature>
<organism evidence="2 3">
    <name type="scientific">Pseudoxanthomonas winnipegensis</name>
    <dbReference type="NCBI Taxonomy" id="2480810"/>
    <lineage>
        <taxon>Bacteria</taxon>
        <taxon>Pseudomonadati</taxon>
        <taxon>Pseudomonadota</taxon>
        <taxon>Gammaproteobacteria</taxon>
        <taxon>Lysobacterales</taxon>
        <taxon>Lysobacteraceae</taxon>
        <taxon>Pseudoxanthomonas</taxon>
    </lineage>
</organism>